<evidence type="ECO:0000313" key="1">
    <source>
        <dbReference type="EMBL" id="KAL0185273.1"/>
    </source>
</evidence>
<dbReference type="AlphaFoldDB" id="A0ABD0QGA6"/>
<dbReference type="EMBL" id="JAMKFB020000009">
    <property type="protein sequence ID" value="KAL0185273.1"/>
    <property type="molecule type" value="Genomic_DNA"/>
</dbReference>
<sequence length="52" mass="6132">CLPISREDLPERILDPCSHNLREKEEDTIFCWELFLNKIQGKQTRLSMSLKG</sequence>
<feature type="non-terminal residue" evidence="1">
    <location>
        <position position="1"/>
    </location>
</feature>
<organism evidence="1 2">
    <name type="scientific">Cirrhinus mrigala</name>
    <name type="common">Mrigala</name>
    <dbReference type="NCBI Taxonomy" id="683832"/>
    <lineage>
        <taxon>Eukaryota</taxon>
        <taxon>Metazoa</taxon>
        <taxon>Chordata</taxon>
        <taxon>Craniata</taxon>
        <taxon>Vertebrata</taxon>
        <taxon>Euteleostomi</taxon>
        <taxon>Actinopterygii</taxon>
        <taxon>Neopterygii</taxon>
        <taxon>Teleostei</taxon>
        <taxon>Ostariophysi</taxon>
        <taxon>Cypriniformes</taxon>
        <taxon>Cyprinidae</taxon>
        <taxon>Labeoninae</taxon>
        <taxon>Labeonini</taxon>
        <taxon>Cirrhinus</taxon>
    </lineage>
</organism>
<name>A0ABD0QGA6_CIRMR</name>
<keyword evidence="2" id="KW-1185">Reference proteome</keyword>
<dbReference type="Proteomes" id="UP001529510">
    <property type="component" value="Unassembled WGS sequence"/>
</dbReference>
<evidence type="ECO:0000313" key="2">
    <source>
        <dbReference type="Proteomes" id="UP001529510"/>
    </source>
</evidence>
<accession>A0ABD0QGA6</accession>
<proteinExistence type="predicted"/>
<protein>
    <submittedName>
        <fullName evidence="1">Uncharacterized protein</fullName>
    </submittedName>
</protein>
<reference evidence="1 2" key="1">
    <citation type="submission" date="2024-05" db="EMBL/GenBank/DDBJ databases">
        <title>Genome sequencing and assembly of Indian major carp, Cirrhinus mrigala (Hamilton, 1822).</title>
        <authorList>
            <person name="Mohindra V."/>
            <person name="Chowdhury L.M."/>
            <person name="Lal K."/>
            <person name="Jena J.K."/>
        </authorList>
    </citation>
    <scope>NUCLEOTIDE SEQUENCE [LARGE SCALE GENOMIC DNA]</scope>
    <source>
        <strain evidence="1">CM1030</strain>
        <tissue evidence="1">Blood</tissue>
    </source>
</reference>
<gene>
    <name evidence="1" type="ORF">M9458_020970</name>
</gene>
<comment type="caution">
    <text evidence="1">The sequence shown here is derived from an EMBL/GenBank/DDBJ whole genome shotgun (WGS) entry which is preliminary data.</text>
</comment>